<comment type="caution">
    <text evidence="3">The sequence shown here is derived from an EMBL/GenBank/DDBJ whole genome shotgun (WGS) entry which is preliminary data.</text>
</comment>
<feature type="compositionally biased region" description="Basic residues" evidence="1">
    <location>
        <begin position="1"/>
        <end position="18"/>
    </location>
</feature>
<evidence type="ECO:0000313" key="3">
    <source>
        <dbReference type="EMBL" id="CAE6535146.1"/>
    </source>
</evidence>
<dbReference type="SUPFAM" id="SSF81383">
    <property type="entry name" value="F-box domain"/>
    <property type="match status" value="1"/>
</dbReference>
<dbReference type="InterPro" id="IPR001810">
    <property type="entry name" value="F-box_dom"/>
</dbReference>
<dbReference type="InterPro" id="IPR036047">
    <property type="entry name" value="F-box-like_dom_sf"/>
</dbReference>
<organism evidence="3 4">
    <name type="scientific">Rhizoctonia solani</name>
    <dbReference type="NCBI Taxonomy" id="456999"/>
    <lineage>
        <taxon>Eukaryota</taxon>
        <taxon>Fungi</taxon>
        <taxon>Dikarya</taxon>
        <taxon>Basidiomycota</taxon>
        <taxon>Agaricomycotina</taxon>
        <taxon>Agaricomycetes</taxon>
        <taxon>Cantharellales</taxon>
        <taxon>Ceratobasidiaceae</taxon>
        <taxon>Rhizoctonia</taxon>
    </lineage>
</organism>
<evidence type="ECO:0000256" key="1">
    <source>
        <dbReference type="SAM" id="MobiDB-lite"/>
    </source>
</evidence>
<dbReference type="EMBL" id="CAJMXA010004124">
    <property type="protein sequence ID" value="CAE6535146.1"/>
    <property type="molecule type" value="Genomic_DNA"/>
</dbReference>
<sequence>MSKRTSRRPVKTQGKRARKDAVGDGDFKPEHDANFEDEQEQKSPPRKRQRVAPKFKAPPRKKQDQGKSSSIVRLPDIPTSIIIKIMSHLLPINIIFLARVNKFFRNLLMNRSSVDIWHRAMDNVPFLPECPPDMSEPRYLALVFLNTCTSCGKAGKLEVDEVLRVRLCGSLVVWNTVTPGIMALIPFSGKIAPTPRRSNAYSLRGDVPSLLAEYEAKKKLGDKTFQTWAAEKRKIKDERLKHAQMLKAFLGIMELADEQEMEDIKAERQKEIERRLGELGWTSEDLDFDFPECTNKRTWLDLISQPKPLSDQGWTTLKPALTTLLETNRQKRSEIASKARKKERETRLSEMFLAIEERGTLTVSVSSHNPDSEAPTSFTFEPPFPNLSHTLNCPAVMDLYETDRTVVEMEAKFEQHRAEIEGFLIEWTNQVQSHFIKLAHQGPKIGKKILQSTSIVHDNKSDPFAKLPDDVKRLLRADSFFNSTSLFGFGQCLTYGHVLRVEGFRELLRTATAVSSSAPPNLDHVRWDSEANEAARVLLTGLGKPNASYLEMTGQAIYKCGRCHDSEAKTWGEMVRHYVHEKRQYARIQERLRSDPNVTYNNVHDPKLRTKQPLVQYVGVQSTDESELFECRICPELPILQDVVASETQILSHFLDVHGIADPELHEQYGPQEEAEAEAEDELNEVGRYDSDDGFGLFDERFSDDEFSEGGGCAYARRRLAGYGGYGRRRRYNAHYSRPRCLYDGGDDDWW</sequence>
<evidence type="ECO:0000259" key="2">
    <source>
        <dbReference type="PROSITE" id="PS50181"/>
    </source>
</evidence>
<feature type="region of interest" description="Disordered" evidence="1">
    <location>
        <begin position="1"/>
        <end position="70"/>
    </location>
</feature>
<feature type="domain" description="F-box" evidence="2">
    <location>
        <begin position="71"/>
        <end position="120"/>
    </location>
</feature>
<proteinExistence type="predicted"/>
<feature type="compositionally biased region" description="Basic residues" evidence="1">
    <location>
        <begin position="44"/>
        <end position="60"/>
    </location>
</feature>
<dbReference type="AlphaFoldDB" id="A0A8H3HPK1"/>
<dbReference type="Proteomes" id="UP000663853">
    <property type="component" value="Unassembled WGS sequence"/>
</dbReference>
<protein>
    <recommendedName>
        <fullName evidence="2">F-box domain-containing protein</fullName>
    </recommendedName>
</protein>
<reference evidence="3" key="1">
    <citation type="submission" date="2021-01" db="EMBL/GenBank/DDBJ databases">
        <authorList>
            <person name="Kaushik A."/>
        </authorList>
    </citation>
    <scope>NUCLEOTIDE SEQUENCE</scope>
    <source>
        <strain evidence="3">AG6-10EEA</strain>
    </source>
</reference>
<evidence type="ECO:0000313" key="4">
    <source>
        <dbReference type="Proteomes" id="UP000663853"/>
    </source>
</evidence>
<gene>
    <name evidence="3" type="ORF">RDB_LOCUS176911</name>
</gene>
<name>A0A8H3HPK1_9AGAM</name>
<dbReference type="PROSITE" id="PS50181">
    <property type="entry name" value="FBOX"/>
    <property type="match status" value="1"/>
</dbReference>
<accession>A0A8H3HPK1</accession>
<feature type="compositionally biased region" description="Basic and acidic residues" evidence="1">
    <location>
        <begin position="19"/>
        <end position="34"/>
    </location>
</feature>